<keyword evidence="1" id="KW-0812">Transmembrane</keyword>
<sequence>MFSRNRIDKCHVANLSQVTMWIFVLFMIKVFSVLNTIVNSGTYHVFFPSIRVTSEFIIMSKSICNRQNTFTNIFWHSCLWICL</sequence>
<proteinExistence type="predicted"/>
<organism evidence="2">
    <name type="scientific">Myoviridae sp. ctCo31</name>
    <dbReference type="NCBI Taxonomy" id="2825053"/>
    <lineage>
        <taxon>Viruses</taxon>
        <taxon>Duplodnaviria</taxon>
        <taxon>Heunggongvirae</taxon>
        <taxon>Uroviricota</taxon>
        <taxon>Caudoviricetes</taxon>
    </lineage>
</organism>
<protein>
    <submittedName>
        <fullName evidence="2">Uncharacterized protein</fullName>
    </submittedName>
</protein>
<keyword evidence="1" id="KW-1133">Transmembrane helix</keyword>
<evidence type="ECO:0000313" key="2">
    <source>
        <dbReference type="EMBL" id="DAF95756.1"/>
    </source>
</evidence>
<name>A0A8S5UMV2_9CAUD</name>
<feature type="transmembrane region" description="Helical" evidence="1">
    <location>
        <begin position="12"/>
        <end position="34"/>
    </location>
</feature>
<accession>A0A8S5UMV2</accession>
<keyword evidence="1" id="KW-0472">Membrane</keyword>
<evidence type="ECO:0000256" key="1">
    <source>
        <dbReference type="SAM" id="Phobius"/>
    </source>
</evidence>
<dbReference type="EMBL" id="BK016109">
    <property type="protein sequence ID" value="DAF95756.1"/>
    <property type="molecule type" value="Genomic_DNA"/>
</dbReference>
<reference evidence="2" key="1">
    <citation type="journal article" date="2021" name="Proc. Natl. Acad. Sci. U.S.A.">
        <title>A Catalog of Tens of Thousands of Viruses from Human Metagenomes Reveals Hidden Associations with Chronic Diseases.</title>
        <authorList>
            <person name="Tisza M.J."/>
            <person name="Buck C.B."/>
        </authorList>
    </citation>
    <scope>NUCLEOTIDE SEQUENCE</scope>
    <source>
        <strain evidence="2">CtCo31</strain>
    </source>
</reference>